<organism evidence="1 3">
    <name type="scientific">Nonlabens mediterrranea</name>
    <dbReference type="NCBI Taxonomy" id="1419947"/>
    <lineage>
        <taxon>Bacteria</taxon>
        <taxon>Pseudomonadati</taxon>
        <taxon>Bacteroidota</taxon>
        <taxon>Flavobacteriia</taxon>
        <taxon>Flavobacteriales</taxon>
        <taxon>Flavobacteriaceae</taxon>
        <taxon>Nonlabens</taxon>
    </lineage>
</organism>
<comment type="caution">
    <text evidence="1">The sequence shown here is derived from an EMBL/GenBank/DDBJ whole genome shotgun (WGS) entry which is preliminary data.</text>
</comment>
<dbReference type="EMBL" id="JADKYU010000462">
    <property type="protein sequence ID" value="MBF4984449.1"/>
    <property type="molecule type" value="Genomic_DNA"/>
</dbReference>
<evidence type="ECO:0000313" key="2">
    <source>
        <dbReference type="EMBL" id="MBF4984449.1"/>
    </source>
</evidence>
<dbReference type="Proteomes" id="UP001194729">
    <property type="component" value="Unassembled WGS sequence"/>
</dbReference>
<accession>A0ABS0A401</accession>
<keyword evidence="3" id="KW-1185">Reference proteome</keyword>
<evidence type="ECO:0000313" key="3">
    <source>
        <dbReference type="Proteomes" id="UP001194729"/>
    </source>
</evidence>
<reference evidence="1 3" key="1">
    <citation type="submission" date="2020-11" db="EMBL/GenBank/DDBJ databases">
        <title>P. mediterranea TC4 genome.</title>
        <authorList>
            <person name="Molmeret M."/>
        </authorList>
    </citation>
    <scope>NUCLEOTIDE SEQUENCE [LARGE SCALE GENOMIC DNA]</scope>
    <source>
        <strain evidence="1 3">TC4</strain>
    </source>
</reference>
<proteinExistence type="predicted"/>
<dbReference type="EMBL" id="JADKYU010000358">
    <property type="protein sequence ID" value="MBF4984090.1"/>
    <property type="molecule type" value="Genomic_DNA"/>
</dbReference>
<evidence type="ECO:0000313" key="1">
    <source>
        <dbReference type="EMBL" id="MBF4984090.1"/>
    </source>
</evidence>
<sequence length="162" mass="18893">MDKSANREYYNCFDADGFLDFQNAILEPNKWGNYLGFKNGKIPVGVLLSFNSDEEIDLYELNLQDFLKYQNLVFTKDFINGIKSINGSVLFNNGKTESELISSDIDVDRFYLTTTYRSSSNDLIVKLNYEYIEDGNKYESTVNYYFHFHKCKMILEKVLVVN</sequence>
<gene>
    <name evidence="1" type="ORF">FNJ87_07005</name>
    <name evidence="2" type="ORF">FNJ87_08960</name>
</gene>
<name>A0ABS0A401_9FLAO</name>
<protein>
    <submittedName>
        <fullName evidence="1">Uncharacterized protein</fullName>
    </submittedName>
</protein>